<dbReference type="InterPro" id="IPR038670">
    <property type="entry name" value="HslJ-like_sf"/>
</dbReference>
<feature type="domain" description="DUF306" evidence="1">
    <location>
        <begin position="81"/>
        <end position="146"/>
    </location>
</feature>
<dbReference type="Proteomes" id="UP001302949">
    <property type="component" value="Unassembled WGS sequence"/>
</dbReference>
<accession>A0ABU5QGX2</accession>
<sequence>MKTISIITLVLSAFLLSCQKQNVSPASSERNAYNEELKGSWKLVSVLMGDIMDLPCGTNTPSRGDLSLIANLDSTSTSGNGFVINGQSAVNLYFAHLEVLSYNQEKLEGTLKISNLGSTKMAGTYEMNACESRFFNILSEAKNYRFIKSNEGKTILHLGTFNKNPMPTYDAGTYLIFEKVK</sequence>
<dbReference type="InterPro" id="IPR005184">
    <property type="entry name" value="DUF306_Meta_HslJ"/>
</dbReference>
<dbReference type="Gene3D" id="2.40.128.270">
    <property type="match status" value="1"/>
</dbReference>
<dbReference type="RefSeq" id="WP_323299041.1">
    <property type="nucleotide sequence ID" value="NZ_JAYFUM010000035.1"/>
</dbReference>
<dbReference type="PROSITE" id="PS51257">
    <property type="entry name" value="PROKAR_LIPOPROTEIN"/>
    <property type="match status" value="1"/>
</dbReference>
<protein>
    <submittedName>
        <fullName evidence="2">META domain-containing protein</fullName>
    </submittedName>
</protein>
<name>A0ABU5QGX2_9BACT</name>
<proteinExistence type="predicted"/>
<comment type="caution">
    <text evidence="2">The sequence shown here is derived from an EMBL/GenBank/DDBJ whole genome shotgun (WGS) entry which is preliminary data.</text>
</comment>
<evidence type="ECO:0000313" key="3">
    <source>
        <dbReference type="Proteomes" id="UP001302949"/>
    </source>
</evidence>
<organism evidence="2 3">
    <name type="scientific">Arcicella rigui</name>
    <dbReference type="NCBI Taxonomy" id="797020"/>
    <lineage>
        <taxon>Bacteria</taxon>
        <taxon>Pseudomonadati</taxon>
        <taxon>Bacteroidota</taxon>
        <taxon>Cytophagia</taxon>
        <taxon>Cytophagales</taxon>
        <taxon>Flectobacillaceae</taxon>
        <taxon>Arcicella</taxon>
    </lineage>
</organism>
<reference evidence="2 3" key="1">
    <citation type="submission" date="2023-12" db="EMBL/GenBank/DDBJ databases">
        <title>Novel species of the genus Arcicella isolated from rivers.</title>
        <authorList>
            <person name="Lu H."/>
        </authorList>
    </citation>
    <scope>NUCLEOTIDE SEQUENCE [LARGE SCALE GENOMIC DNA]</scope>
    <source>
        <strain evidence="2 3">KCTC 23307</strain>
    </source>
</reference>
<evidence type="ECO:0000259" key="1">
    <source>
        <dbReference type="Pfam" id="PF03724"/>
    </source>
</evidence>
<dbReference type="EMBL" id="JAYFUM010000035">
    <property type="protein sequence ID" value="MEA5141887.1"/>
    <property type="molecule type" value="Genomic_DNA"/>
</dbReference>
<dbReference type="Pfam" id="PF03724">
    <property type="entry name" value="META"/>
    <property type="match status" value="1"/>
</dbReference>
<evidence type="ECO:0000313" key="2">
    <source>
        <dbReference type="EMBL" id="MEA5141887.1"/>
    </source>
</evidence>
<gene>
    <name evidence="2" type="ORF">VB248_22210</name>
</gene>
<keyword evidence="3" id="KW-1185">Reference proteome</keyword>